<feature type="region of interest" description="Disordered" evidence="1">
    <location>
        <begin position="1"/>
        <end position="37"/>
    </location>
</feature>
<gene>
    <name evidence="2" type="ORF">GQ55_2G040800</name>
</gene>
<accession>A0A2T7ELA2</accession>
<dbReference type="Gramene" id="PUZ68591">
    <property type="protein sequence ID" value="PUZ68591"/>
    <property type="gene ID" value="GQ55_2G040800"/>
</dbReference>
<dbReference type="Proteomes" id="UP000244336">
    <property type="component" value="Chromosome 2"/>
</dbReference>
<keyword evidence="3" id="KW-1185">Reference proteome</keyword>
<name>A0A2T7ELA2_9POAL</name>
<dbReference type="EMBL" id="CM009750">
    <property type="protein sequence ID" value="PUZ68591.1"/>
    <property type="molecule type" value="Genomic_DNA"/>
</dbReference>
<evidence type="ECO:0000313" key="2">
    <source>
        <dbReference type="EMBL" id="PUZ68591.1"/>
    </source>
</evidence>
<evidence type="ECO:0000313" key="3">
    <source>
        <dbReference type="Proteomes" id="UP000244336"/>
    </source>
</evidence>
<sequence>MSQELNGFGAAGFDGFEMNTRGSSHQSHKEKHRTDNN</sequence>
<proteinExistence type="predicted"/>
<dbReference type="AlphaFoldDB" id="A0A2T7ELA2"/>
<evidence type="ECO:0000256" key="1">
    <source>
        <dbReference type="SAM" id="MobiDB-lite"/>
    </source>
</evidence>
<organism evidence="2 3">
    <name type="scientific">Panicum hallii var. hallii</name>
    <dbReference type="NCBI Taxonomy" id="1504633"/>
    <lineage>
        <taxon>Eukaryota</taxon>
        <taxon>Viridiplantae</taxon>
        <taxon>Streptophyta</taxon>
        <taxon>Embryophyta</taxon>
        <taxon>Tracheophyta</taxon>
        <taxon>Spermatophyta</taxon>
        <taxon>Magnoliopsida</taxon>
        <taxon>Liliopsida</taxon>
        <taxon>Poales</taxon>
        <taxon>Poaceae</taxon>
        <taxon>PACMAD clade</taxon>
        <taxon>Panicoideae</taxon>
        <taxon>Panicodae</taxon>
        <taxon>Paniceae</taxon>
        <taxon>Panicinae</taxon>
        <taxon>Panicum</taxon>
        <taxon>Panicum sect. Panicum</taxon>
    </lineage>
</organism>
<reference evidence="2 3" key="1">
    <citation type="submission" date="2018-04" db="EMBL/GenBank/DDBJ databases">
        <title>WGS assembly of Panicum hallii var. hallii HAL2.</title>
        <authorList>
            <person name="Lovell J."/>
            <person name="Jenkins J."/>
            <person name="Lowry D."/>
            <person name="Mamidi S."/>
            <person name="Sreedasyam A."/>
            <person name="Weng X."/>
            <person name="Barry K."/>
            <person name="Bonette J."/>
            <person name="Campitelli B."/>
            <person name="Daum C."/>
            <person name="Gordon S."/>
            <person name="Gould B."/>
            <person name="Lipzen A."/>
            <person name="MacQueen A."/>
            <person name="Palacio-Mejia J."/>
            <person name="Plott C."/>
            <person name="Shakirov E."/>
            <person name="Shu S."/>
            <person name="Yoshinaga Y."/>
            <person name="Zane M."/>
            <person name="Rokhsar D."/>
            <person name="Grimwood J."/>
            <person name="Schmutz J."/>
            <person name="Juenger T."/>
        </authorList>
    </citation>
    <scope>NUCLEOTIDE SEQUENCE [LARGE SCALE GENOMIC DNA]</scope>
    <source>
        <strain evidence="3">cv. HAL2</strain>
    </source>
</reference>
<protein>
    <submittedName>
        <fullName evidence="2">Uncharacterized protein</fullName>
    </submittedName>
</protein>